<dbReference type="Gene3D" id="2.60.40.1120">
    <property type="entry name" value="Carboxypeptidase-like, regulatory domain"/>
    <property type="match status" value="1"/>
</dbReference>
<accession>A0ABU5ZVH2</accession>
<reference evidence="1 2" key="1">
    <citation type="journal article" date="2013" name="Int. J. Syst. Evol. Microbiol.">
        <title>Aquimarina gracilis sp. nov., isolated from the gut microflora of a mussel, Mytilus coruscus, and emended description of Aquimarina spongiae.</title>
        <authorList>
            <person name="Park S.C."/>
            <person name="Choe H.N."/>
            <person name="Baik K.S."/>
            <person name="Seong C.N."/>
        </authorList>
    </citation>
    <scope>NUCLEOTIDE SEQUENCE [LARGE SCALE GENOMIC DNA]</scope>
    <source>
        <strain evidence="1 2">PSC32</strain>
    </source>
</reference>
<evidence type="ECO:0000313" key="1">
    <source>
        <dbReference type="EMBL" id="MEB3345682.1"/>
    </source>
</evidence>
<organism evidence="1 2">
    <name type="scientific">Aquimarina gracilis</name>
    <dbReference type="NCBI Taxonomy" id="874422"/>
    <lineage>
        <taxon>Bacteria</taxon>
        <taxon>Pseudomonadati</taxon>
        <taxon>Bacteroidota</taxon>
        <taxon>Flavobacteriia</taxon>
        <taxon>Flavobacteriales</taxon>
        <taxon>Flavobacteriaceae</taxon>
        <taxon>Aquimarina</taxon>
    </lineage>
</organism>
<dbReference type="Proteomes" id="UP001327027">
    <property type="component" value="Unassembled WGS sequence"/>
</dbReference>
<protein>
    <submittedName>
        <fullName evidence="1">Carboxypeptidase-like regulatory domain-containing protein</fullName>
    </submittedName>
</protein>
<dbReference type="EMBL" id="JAYKLX010000004">
    <property type="protein sequence ID" value="MEB3345682.1"/>
    <property type="molecule type" value="Genomic_DNA"/>
</dbReference>
<evidence type="ECO:0000313" key="2">
    <source>
        <dbReference type="Proteomes" id="UP001327027"/>
    </source>
</evidence>
<sequence length="436" mass="50856">MNQKNNFSYKIYLTSILIFVFTITFSTQLQAMSYFQESNVEDDITSYNEYKGSVYDNESNRPIVSATISVNNTNISTVTNDEGKFSLKVPKDLSENKITISHLGYNDKVIELSQFGKKAMKIRLDLSITELSEVNIDPRDPEALIRAVMKKKGTNYLSDNTIMTAFYRETIKKRRSYVSLSEAVLDVYKNPYLSKKTDIIKLYKARKSADYKKLDTLTVKLQGGPTSTLYIDVMKNPEILFTEDMIKTYEFSFDKSTKINDRHIYVLKFKQRPYIEEPMYYGKLYIDSETLAMTKAIYSLNTEDKEEVSKMFVRKKPRNAKVYPTEASYNIDYREKDGKWYYGYGRIDLTIKINWKRKLFNSVYKLNVEMAVTDWKKNLDKETLKPKDRLKSTVVLADEAAGFSDPKFWGEYNVIEPEKSIESAIKKIQKQLRKLN</sequence>
<keyword evidence="2" id="KW-1185">Reference proteome</keyword>
<name>A0ABU5ZVH2_9FLAO</name>
<comment type="caution">
    <text evidence="1">The sequence shown here is derived from an EMBL/GenBank/DDBJ whole genome shotgun (WGS) entry which is preliminary data.</text>
</comment>
<dbReference type="Pfam" id="PF13715">
    <property type="entry name" value="CarbopepD_reg_2"/>
    <property type="match status" value="1"/>
</dbReference>
<dbReference type="RefSeq" id="WP_324179713.1">
    <property type="nucleotide sequence ID" value="NZ_BAABAW010000007.1"/>
</dbReference>
<proteinExistence type="predicted"/>
<dbReference type="SUPFAM" id="SSF49464">
    <property type="entry name" value="Carboxypeptidase regulatory domain-like"/>
    <property type="match status" value="1"/>
</dbReference>
<gene>
    <name evidence="1" type="ORF">U6A24_09435</name>
</gene>
<dbReference type="InterPro" id="IPR008969">
    <property type="entry name" value="CarboxyPept-like_regulatory"/>
</dbReference>